<dbReference type="InterPro" id="IPR054828">
    <property type="entry name" value="Vit_B12_bind_prot"/>
</dbReference>
<evidence type="ECO:0000259" key="3">
    <source>
        <dbReference type="PROSITE" id="PS50983"/>
    </source>
</evidence>
<dbReference type="Gene3D" id="3.40.50.1980">
    <property type="entry name" value="Nitrogenase molybdenum iron protein domain"/>
    <property type="match status" value="2"/>
</dbReference>
<name>A0A6G8Q097_9ACTN</name>
<reference evidence="4 5" key="1">
    <citation type="submission" date="2019-10" db="EMBL/GenBank/DDBJ databases">
        <title>Rubrobacter sp nov SCSIO 52915 isolated from a deep-sea sediment in the South China Sea.</title>
        <authorList>
            <person name="Chen R.W."/>
        </authorList>
    </citation>
    <scope>NUCLEOTIDE SEQUENCE [LARGE SCALE GENOMIC DNA]</scope>
    <source>
        <strain evidence="4 5">SCSIO 52915</strain>
    </source>
</reference>
<dbReference type="PANTHER" id="PTHR30535:SF35">
    <property type="entry name" value="PERIPLASMIC BINDING PROTEIN"/>
    <property type="match status" value="1"/>
</dbReference>
<evidence type="ECO:0000313" key="4">
    <source>
        <dbReference type="EMBL" id="QIN79850.1"/>
    </source>
</evidence>
<dbReference type="PROSITE" id="PS50983">
    <property type="entry name" value="FE_B12_PBP"/>
    <property type="match status" value="1"/>
</dbReference>
<evidence type="ECO:0000256" key="1">
    <source>
        <dbReference type="ARBA" id="ARBA00008814"/>
    </source>
</evidence>
<dbReference type="KEGG" id="rmar:GBA65_16410"/>
<protein>
    <submittedName>
        <fullName evidence="4">ABC transporter substrate-binding protein</fullName>
    </submittedName>
</protein>
<dbReference type="Proteomes" id="UP000502706">
    <property type="component" value="Chromosome"/>
</dbReference>
<keyword evidence="5" id="KW-1185">Reference proteome</keyword>
<sequence length="297" mass="32027">MRRREGAGPLGPAPSVGRRVVGLRNNEITGRGLFGDASGCAGVCSARGSATHNQPGAQPHGGALRLRVGEKVVGRTRYCTQPPRRVGGVERVGGTKKVDVERVLELEPDLVVAVREENARESVEALQTAGVPTFVGAPETVEEALEMLRELAVLVEAPRADAVISPIERVYEGLRGTRPPRRPRLFVPIWKGPYMGVGSDTYVHDVVEVSGGENVCGGRTRYPVVSPEEIEASQPEVILLPDEPYPFSAEDLAEFYALDVPAAREDRIHLVDGKLLTWYGPRMAGSLRQLSALLGLS</sequence>
<feature type="domain" description="Fe/B12 periplasmic-binding" evidence="3">
    <location>
        <begin position="49"/>
        <end position="297"/>
    </location>
</feature>
<dbReference type="NCBIfam" id="NF038402">
    <property type="entry name" value="TroA_like"/>
    <property type="match status" value="1"/>
</dbReference>
<organism evidence="4 5">
    <name type="scientific">Rubrobacter marinus</name>
    <dbReference type="NCBI Taxonomy" id="2653852"/>
    <lineage>
        <taxon>Bacteria</taxon>
        <taxon>Bacillati</taxon>
        <taxon>Actinomycetota</taxon>
        <taxon>Rubrobacteria</taxon>
        <taxon>Rubrobacterales</taxon>
        <taxon>Rubrobacteraceae</taxon>
        <taxon>Rubrobacter</taxon>
    </lineage>
</organism>
<dbReference type="InterPro" id="IPR050902">
    <property type="entry name" value="ABC_Transporter_SBP"/>
</dbReference>
<keyword evidence="2" id="KW-0732">Signal</keyword>
<evidence type="ECO:0000256" key="2">
    <source>
        <dbReference type="ARBA" id="ARBA00022729"/>
    </source>
</evidence>
<accession>A0A6G8Q097</accession>
<gene>
    <name evidence="4" type="ORF">GBA65_16410</name>
</gene>
<proteinExistence type="inferred from homology"/>
<dbReference type="SUPFAM" id="SSF53807">
    <property type="entry name" value="Helical backbone' metal receptor"/>
    <property type="match status" value="1"/>
</dbReference>
<dbReference type="Pfam" id="PF01497">
    <property type="entry name" value="Peripla_BP_2"/>
    <property type="match status" value="1"/>
</dbReference>
<evidence type="ECO:0000313" key="5">
    <source>
        <dbReference type="Proteomes" id="UP000502706"/>
    </source>
</evidence>
<dbReference type="EMBL" id="CP045121">
    <property type="protein sequence ID" value="QIN79850.1"/>
    <property type="molecule type" value="Genomic_DNA"/>
</dbReference>
<dbReference type="InterPro" id="IPR002491">
    <property type="entry name" value="ABC_transptr_periplasmic_BD"/>
</dbReference>
<dbReference type="AlphaFoldDB" id="A0A6G8Q097"/>
<dbReference type="PANTHER" id="PTHR30535">
    <property type="entry name" value="VITAMIN B12-BINDING PROTEIN"/>
    <property type="match status" value="1"/>
</dbReference>
<comment type="similarity">
    <text evidence="1">Belongs to the bacterial solute-binding protein 8 family.</text>
</comment>